<comment type="caution">
    <text evidence="1">The sequence shown here is derived from an EMBL/GenBank/DDBJ whole genome shotgun (WGS) entry which is preliminary data.</text>
</comment>
<name>A0A9X2S822_9BACL</name>
<evidence type="ECO:0008006" key="3">
    <source>
        <dbReference type="Google" id="ProtNLM"/>
    </source>
</evidence>
<accession>A0A9X2S822</accession>
<dbReference type="RefSeq" id="WP_257444101.1">
    <property type="nucleotide sequence ID" value="NZ_JANIPJ010000004.1"/>
</dbReference>
<proteinExistence type="predicted"/>
<sequence length="211" mass="24338">MPWPMVHFAIAEQASGGNASPSLLLGSIAPDAIHAREHATRADKRITHLMTEGGDFPTCELLRSELSTCLDQASGCEERQYIHGYFLHIYTDIRWTLDLYSDFEAGFHGTRDAEREAYHKEVSQLEFILLRSGLWSSSVFDRLVLGKAGFAPSLVKKDEVLRYREMKLEWLRESANEPRIAPDYFTEELVRDFIDRTSEEWRSLLIEWRLA</sequence>
<dbReference type="AlphaFoldDB" id="A0A9X2S822"/>
<dbReference type="EMBL" id="JANIPJ010000004">
    <property type="protein sequence ID" value="MCR2803631.1"/>
    <property type="molecule type" value="Genomic_DNA"/>
</dbReference>
<evidence type="ECO:0000313" key="1">
    <source>
        <dbReference type="EMBL" id="MCR2803631.1"/>
    </source>
</evidence>
<keyword evidence="2" id="KW-1185">Reference proteome</keyword>
<gene>
    <name evidence="1" type="ORF">NQZ67_07000</name>
</gene>
<dbReference type="Proteomes" id="UP001141950">
    <property type="component" value="Unassembled WGS sequence"/>
</dbReference>
<reference evidence="1" key="1">
    <citation type="submission" date="2022-08" db="EMBL/GenBank/DDBJ databases">
        <title>The genomic sequence of strain Paenibacillus sp. SCIV0701.</title>
        <authorList>
            <person name="Zhao H."/>
        </authorList>
    </citation>
    <scope>NUCLEOTIDE SEQUENCE</scope>
    <source>
        <strain evidence="1">SCIV0701</strain>
    </source>
</reference>
<evidence type="ECO:0000313" key="2">
    <source>
        <dbReference type="Proteomes" id="UP001141950"/>
    </source>
</evidence>
<protein>
    <recommendedName>
        <fullName evidence="3">Phospholipase C/D domain-containing protein</fullName>
    </recommendedName>
</protein>
<organism evidence="1 2">
    <name type="scientific">Paenibacillus soyae</name>
    <dbReference type="NCBI Taxonomy" id="2969249"/>
    <lineage>
        <taxon>Bacteria</taxon>
        <taxon>Bacillati</taxon>
        <taxon>Bacillota</taxon>
        <taxon>Bacilli</taxon>
        <taxon>Bacillales</taxon>
        <taxon>Paenibacillaceae</taxon>
        <taxon>Paenibacillus</taxon>
    </lineage>
</organism>